<proteinExistence type="predicted"/>
<dbReference type="AlphaFoldDB" id="A0A0F9RQV4"/>
<evidence type="ECO:0000313" key="1">
    <source>
        <dbReference type="EMBL" id="KKN58835.1"/>
    </source>
</evidence>
<sequence>MWYPENIIIKMGILTEKEFKKICKIKPSCYCPPIHIAFSGYAETPEYLRRFIAYINHNKKKD</sequence>
<reference evidence="1" key="1">
    <citation type="journal article" date="2015" name="Nature">
        <title>Complex archaea that bridge the gap between prokaryotes and eukaryotes.</title>
        <authorList>
            <person name="Spang A."/>
            <person name="Saw J.H."/>
            <person name="Jorgensen S.L."/>
            <person name="Zaremba-Niedzwiedzka K."/>
            <person name="Martijn J."/>
            <person name="Lind A.E."/>
            <person name="van Eijk R."/>
            <person name="Schleper C."/>
            <person name="Guy L."/>
            <person name="Ettema T.J."/>
        </authorList>
    </citation>
    <scope>NUCLEOTIDE SEQUENCE</scope>
</reference>
<accession>A0A0F9RQV4</accession>
<dbReference type="EMBL" id="LAZR01000747">
    <property type="protein sequence ID" value="KKN58835.1"/>
    <property type="molecule type" value="Genomic_DNA"/>
</dbReference>
<name>A0A0F9RQV4_9ZZZZ</name>
<gene>
    <name evidence="1" type="ORF">LCGC14_0548410</name>
</gene>
<protein>
    <submittedName>
        <fullName evidence="1">Uncharacterized protein</fullName>
    </submittedName>
</protein>
<organism evidence="1">
    <name type="scientific">marine sediment metagenome</name>
    <dbReference type="NCBI Taxonomy" id="412755"/>
    <lineage>
        <taxon>unclassified sequences</taxon>
        <taxon>metagenomes</taxon>
        <taxon>ecological metagenomes</taxon>
    </lineage>
</organism>
<comment type="caution">
    <text evidence="1">The sequence shown here is derived from an EMBL/GenBank/DDBJ whole genome shotgun (WGS) entry which is preliminary data.</text>
</comment>